<reference evidence="1" key="1">
    <citation type="submission" date="2022-07" db="EMBL/GenBank/DDBJ databases">
        <title>Genome Sequence of Phlebia brevispora.</title>
        <authorList>
            <person name="Buettner E."/>
        </authorList>
    </citation>
    <scope>NUCLEOTIDE SEQUENCE</scope>
    <source>
        <strain evidence="1">MPL23</strain>
    </source>
</reference>
<accession>A0ACC1SDK6</accession>
<keyword evidence="2" id="KW-1185">Reference proteome</keyword>
<organism evidence="1 2">
    <name type="scientific">Phlebia brevispora</name>
    <dbReference type="NCBI Taxonomy" id="194682"/>
    <lineage>
        <taxon>Eukaryota</taxon>
        <taxon>Fungi</taxon>
        <taxon>Dikarya</taxon>
        <taxon>Basidiomycota</taxon>
        <taxon>Agaricomycotina</taxon>
        <taxon>Agaricomycetes</taxon>
        <taxon>Polyporales</taxon>
        <taxon>Meruliaceae</taxon>
        <taxon>Phlebia</taxon>
    </lineage>
</organism>
<proteinExistence type="predicted"/>
<evidence type="ECO:0000313" key="2">
    <source>
        <dbReference type="Proteomes" id="UP001148662"/>
    </source>
</evidence>
<protein>
    <submittedName>
        <fullName evidence="1">Uncharacterized protein</fullName>
    </submittedName>
</protein>
<comment type="caution">
    <text evidence="1">The sequence shown here is derived from an EMBL/GenBank/DDBJ whole genome shotgun (WGS) entry which is preliminary data.</text>
</comment>
<dbReference type="Proteomes" id="UP001148662">
    <property type="component" value="Unassembled WGS sequence"/>
</dbReference>
<sequence length="714" mass="77882">MSSTGTALYKQLAQFPTYRAAQFQSSNVIRATTSALDYDGKVKRQNYKTFFVTPESVSSTISQDSPDVVASLVSPSGKYLAVLRESNDAAASGGKKRTVEIWSSSQLEACEDVTKIHGVFYSDEYLSSISFSPSERKIAYTAEENTIENSDDDPLAKYRFIPEFGEAYGSKKKPSIFLFSWASRGQDAPNPSVAPLTLADPPTNPVLLGHPVFASESRVLAIGYEYSRDGRILGVIYCPNRLSGLWELTVPKVSPHDAGDGTRCSGTRLTQNSRSCRSPRVLHRKGLSDLLIWVSNAVGGPHASCATLHVKDLETGEERILVEPVWDPQQSDFPGLYITTLAPYPFIQLSSSSSSEALYYLATSSIWRSRSTVVLISLQDGEVVELTPDDETLHYSWTVLCTDGRNKIVCTRSAPCRPPELVVGTIEGPDKVEWQVIAQPDLSDDLQSKLDTLSTSIIPIPDHHPTEIILLRSGGAASAPCITLPHGGPHSTMTTAFNAWTSTFALEGYTIAMPNYTGSLGFGEKYVRELLGRIGSLDVEDCMASVRHVVACGISSYGQGQQLLYGGSHGGFLLGHLIGQYPDVFSGAVLRNPVISLGEISTSDIPDWYYEESGLSFAATSVVTPEVYDRLFKMSPSAHVDAVRVPVIILIGEKDQRVAPTQGRNYYHALKARGKDVQLFCLKDDSHPLDSVEGQLVSYETARVLFDAQRSKSA</sequence>
<dbReference type="EMBL" id="JANHOG010001416">
    <property type="protein sequence ID" value="KAJ3537442.1"/>
    <property type="molecule type" value="Genomic_DNA"/>
</dbReference>
<name>A0ACC1SDK6_9APHY</name>
<gene>
    <name evidence="1" type="ORF">NM688_g6689</name>
</gene>
<evidence type="ECO:0000313" key="1">
    <source>
        <dbReference type="EMBL" id="KAJ3537442.1"/>
    </source>
</evidence>